<reference evidence="2 3" key="1">
    <citation type="submission" date="2024-07" db="EMBL/GenBank/DDBJ databases">
        <title>Chromosome-level genome assembly of the water stick insect Ranatra chinensis (Heteroptera: Nepidae).</title>
        <authorList>
            <person name="Liu X."/>
        </authorList>
    </citation>
    <scope>NUCLEOTIDE SEQUENCE [LARGE SCALE GENOMIC DNA]</scope>
    <source>
        <strain evidence="2">Cailab_2021Rc</strain>
        <tissue evidence="2">Muscle</tissue>
    </source>
</reference>
<accession>A0ABD0YG27</accession>
<protein>
    <recommendedName>
        <fullName evidence="1">Glutaredoxin domain-containing protein</fullName>
    </recommendedName>
</protein>
<dbReference type="PANTHER" id="PTHR46990">
    <property type="entry name" value="GLUTAREDOXIN DOMAIN-CONTAINING CYSTEINE-RICH PROTEIN 1"/>
    <property type="match status" value="1"/>
</dbReference>
<evidence type="ECO:0000313" key="3">
    <source>
        <dbReference type="Proteomes" id="UP001558652"/>
    </source>
</evidence>
<proteinExistence type="predicted"/>
<evidence type="ECO:0000313" key="2">
    <source>
        <dbReference type="EMBL" id="KAL1130146.1"/>
    </source>
</evidence>
<dbReference type="Pfam" id="PF23733">
    <property type="entry name" value="GRXCR1-2_C"/>
    <property type="match status" value="1"/>
</dbReference>
<feature type="domain" description="Glutaredoxin" evidence="1">
    <location>
        <begin position="11"/>
        <end position="61"/>
    </location>
</feature>
<dbReference type="PROSITE" id="PS51354">
    <property type="entry name" value="GLUTAREDOXIN_2"/>
    <property type="match status" value="1"/>
</dbReference>
<comment type="caution">
    <text evidence="2">The sequence shown here is derived from an EMBL/GenBank/DDBJ whole genome shotgun (WGS) entry which is preliminary data.</text>
</comment>
<dbReference type="SUPFAM" id="SSF52833">
    <property type="entry name" value="Thioredoxin-like"/>
    <property type="match status" value="1"/>
</dbReference>
<dbReference type="Proteomes" id="UP001558652">
    <property type="component" value="Unassembled WGS sequence"/>
</dbReference>
<sequence length="141" mass="15847">MGIVRSTSERCLKVRRILTTNLIKFTEKDAFMSPEVQAEIAERMAQKPVQLPQVFAGGQYVGDADTIEKLNETGELRTLLKPYKSTEGWTRCEVCGGYRLLPCPLCNGSKKSVHRNHFTTQLVALKCMNCDQVGLVKCYNC</sequence>
<dbReference type="InterPro" id="IPR042797">
    <property type="entry name" value="GRXCR1"/>
</dbReference>
<keyword evidence="3" id="KW-1185">Reference proteome</keyword>
<dbReference type="AlphaFoldDB" id="A0ABD0YG27"/>
<organism evidence="2 3">
    <name type="scientific">Ranatra chinensis</name>
    <dbReference type="NCBI Taxonomy" id="642074"/>
    <lineage>
        <taxon>Eukaryota</taxon>
        <taxon>Metazoa</taxon>
        <taxon>Ecdysozoa</taxon>
        <taxon>Arthropoda</taxon>
        <taxon>Hexapoda</taxon>
        <taxon>Insecta</taxon>
        <taxon>Pterygota</taxon>
        <taxon>Neoptera</taxon>
        <taxon>Paraneoptera</taxon>
        <taxon>Hemiptera</taxon>
        <taxon>Heteroptera</taxon>
        <taxon>Panheteroptera</taxon>
        <taxon>Nepomorpha</taxon>
        <taxon>Nepidae</taxon>
        <taxon>Ranatrinae</taxon>
        <taxon>Ranatra</taxon>
    </lineage>
</organism>
<evidence type="ECO:0000259" key="1">
    <source>
        <dbReference type="Pfam" id="PF00462"/>
    </source>
</evidence>
<dbReference type="InterPro" id="IPR036249">
    <property type="entry name" value="Thioredoxin-like_sf"/>
</dbReference>
<dbReference type="Gene3D" id="3.40.30.10">
    <property type="entry name" value="Glutaredoxin"/>
    <property type="match status" value="1"/>
</dbReference>
<dbReference type="InterPro" id="IPR002109">
    <property type="entry name" value="Glutaredoxin"/>
</dbReference>
<name>A0ABD0YG27_9HEMI</name>
<dbReference type="PANTHER" id="PTHR46990:SF1">
    <property type="entry name" value="GLUTAREDOXIN DOMAIN-CONTAINING CYSTEINE-RICH PROTEIN 1"/>
    <property type="match status" value="1"/>
</dbReference>
<dbReference type="EMBL" id="JBFDAA010000008">
    <property type="protein sequence ID" value="KAL1130146.1"/>
    <property type="molecule type" value="Genomic_DNA"/>
</dbReference>
<dbReference type="Pfam" id="PF00462">
    <property type="entry name" value="Glutaredoxin"/>
    <property type="match status" value="1"/>
</dbReference>
<gene>
    <name evidence="2" type="ORF">AAG570_013084</name>
</gene>